<organism evidence="5 6">
    <name type="scientific">Candidatus Cryptobacteroides merdavium</name>
    <dbReference type="NCBI Taxonomy" id="2840769"/>
    <lineage>
        <taxon>Bacteria</taxon>
        <taxon>Pseudomonadati</taxon>
        <taxon>Bacteroidota</taxon>
        <taxon>Bacteroidia</taxon>
        <taxon>Bacteroidales</taxon>
        <taxon>Candidatus Cryptobacteroides</taxon>
    </lineage>
</organism>
<dbReference type="Proteomes" id="UP000823619">
    <property type="component" value="Unassembled WGS sequence"/>
</dbReference>
<evidence type="ECO:0000256" key="1">
    <source>
        <dbReference type="ARBA" id="ARBA00022729"/>
    </source>
</evidence>
<keyword evidence="1" id="KW-0732">Signal</keyword>
<sequence>MKTNRILLLAAAMTFICSCEDAYQYPEWIWNDGTEEPAVPEGPDDPDDPGTPEDSKPRYVWIDASANFSDYANSQENIAADLQKIKDAGFTDIIVDVRPTSGNVLFSSASGTPLTRIDAWTSNGYVWLERTETFDYLQAFIDAGHALGLGVNASINTFVGGYLCPYGLGSDGMLFDDPSRKDWATSINAESGIVNTMDLLDDTSDYGAKFLNPADDEVQEYVLGLLADLAAYDVDGIILDRCRYDDYGLMSDFSDISREKFEEYAGKTVENWPDDIFAPGTTELSWPVSDNVKLWLEFRAKVIHDFIEKAAQKVHSVNPDVRFGAYVGAWYSSYYTSGVNWASPQYDPSAEYSWASANYKDYGYADHCDFMFLGAYASADNIYGTGEWTMQGFCEQGRELLKGDTVFAGGPDIGNSSGWTDGGQAALIPDAIDACITPSDGFFVFDLCHIKMYDYWDAFKQGFDKYLSSAGQ</sequence>
<feature type="domain" description="DUF4985" evidence="4">
    <location>
        <begin position="350"/>
        <end position="460"/>
    </location>
</feature>
<feature type="domain" description="Glycosyl hydrolase-like 10" evidence="3">
    <location>
        <begin position="58"/>
        <end position="334"/>
    </location>
</feature>
<feature type="compositionally biased region" description="Acidic residues" evidence="2">
    <location>
        <begin position="42"/>
        <end position="51"/>
    </location>
</feature>
<evidence type="ECO:0000313" key="6">
    <source>
        <dbReference type="Proteomes" id="UP000823619"/>
    </source>
</evidence>
<evidence type="ECO:0000259" key="4">
    <source>
        <dbReference type="Pfam" id="PF16373"/>
    </source>
</evidence>
<dbReference type="PANTHER" id="PTHR43405:SF1">
    <property type="entry name" value="GLYCOSYL HYDROLASE DIGH"/>
    <property type="match status" value="1"/>
</dbReference>
<reference evidence="5" key="1">
    <citation type="submission" date="2020-10" db="EMBL/GenBank/DDBJ databases">
        <authorList>
            <person name="Gilroy R."/>
        </authorList>
    </citation>
    <scope>NUCLEOTIDE SEQUENCE</scope>
    <source>
        <strain evidence="5">D5-748</strain>
    </source>
</reference>
<dbReference type="InterPro" id="IPR003790">
    <property type="entry name" value="GHL10"/>
</dbReference>
<gene>
    <name evidence="5" type="ORF">IAC23_09745</name>
</gene>
<name>A0A9D9HDQ3_9BACT</name>
<feature type="region of interest" description="Disordered" evidence="2">
    <location>
        <begin position="33"/>
        <end position="56"/>
    </location>
</feature>
<dbReference type="PROSITE" id="PS51257">
    <property type="entry name" value="PROKAR_LIPOPROTEIN"/>
    <property type="match status" value="1"/>
</dbReference>
<dbReference type="InterPro" id="IPR017853">
    <property type="entry name" value="GH"/>
</dbReference>
<dbReference type="SUPFAM" id="SSF51445">
    <property type="entry name" value="(Trans)glycosidases"/>
    <property type="match status" value="1"/>
</dbReference>
<evidence type="ECO:0000313" key="5">
    <source>
        <dbReference type="EMBL" id="MBO8445952.1"/>
    </source>
</evidence>
<accession>A0A9D9HDQ3</accession>
<reference evidence="5" key="2">
    <citation type="journal article" date="2021" name="PeerJ">
        <title>Extensive microbial diversity within the chicken gut microbiome revealed by metagenomics and culture.</title>
        <authorList>
            <person name="Gilroy R."/>
            <person name="Ravi A."/>
            <person name="Getino M."/>
            <person name="Pursley I."/>
            <person name="Horton D.L."/>
            <person name="Alikhan N.F."/>
            <person name="Baker D."/>
            <person name="Gharbi K."/>
            <person name="Hall N."/>
            <person name="Watson M."/>
            <person name="Adriaenssens E.M."/>
            <person name="Foster-Nyarko E."/>
            <person name="Jarju S."/>
            <person name="Secka A."/>
            <person name="Antonio M."/>
            <person name="Oren A."/>
            <person name="Chaudhuri R.R."/>
            <person name="La Ragione R."/>
            <person name="Hildebrand F."/>
            <person name="Pallen M.J."/>
        </authorList>
    </citation>
    <scope>NUCLEOTIDE SEQUENCE</scope>
    <source>
        <strain evidence="5">D5-748</strain>
    </source>
</reference>
<dbReference type="InterPro" id="IPR052177">
    <property type="entry name" value="Divisome_Glycosyl_Hydrolase"/>
</dbReference>
<dbReference type="EMBL" id="JADIMO010000125">
    <property type="protein sequence ID" value="MBO8445952.1"/>
    <property type="molecule type" value="Genomic_DNA"/>
</dbReference>
<comment type="caution">
    <text evidence="5">The sequence shown here is derived from an EMBL/GenBank/DDBJ whole genome shotgun (WGS) entry which is preliminary data.</text>
</comment>
<dbReference type="PANTHER" id="PTHR43405">
    <property type="entry name" value="GLYCOSYL HYDROLASE DIGH"/>
    <property type="match status" value="1"/>
</dbReference>
<evidence type="ECO:0000259" key="3">
    <source>
        <dbReference type="Pfam" id="PF02638"/>
    </source>
</evidence>
<evidence type="ECO:0000256" key="2">
    <source>
        <dbReference type="SAM" id="MobiDB-lite"/>
    </source>
</evidence>
<proteinExistence type="predicted"/>
<dbReference type="Gene3D" id="3.20.20.80">
    <property type="entry name" value="Glycosidases"/>
    <property type="match status" value="1"/>
</dbReference>
<dbReference type="Pfam" id="PF16373">
    <property type="entry name" value="DUF4985"/>
    <property type="match status" value="1"/>
</dbReference>
<protein>
    <submittedName>
        <fullName evidence="5">Family 10 glycosylhydrolase</fullName>
    </submittedName>
</protein>
<dbReference type="InterPro" id="IPR032280">
    <property type="entry name" value="DUF4985"/>
</dbReference>
<dbReference type="AlphaFoldDB" id="A0A9D9HDQ3"/>
<dbReference type="Pfam" id="PF02638">
    <property type="entry name" value="GHL10"/>
    <property type="match status" value="1"/>
</dbReference>